<organism evidence="1 3">
    <name type="scientific">Aquisalinus luteolus</name>
    <dbReference type="NCBI Taxonomy" id="1566827"/>
    <lineage>
        <taxon>Bacteria</taxon>
        <taxon>Pseudomonadati</taxon>
        <taxon>Pseudomonadota</taxon>
        <taxon>Alphaproteobacteria</taxon>
        <taxon>Parvularculales</taxon>
        <taxon>Parvularculaceae</taxon>
        <taxon>Aquisalinus</taxon>
    </lineage>
</organism>
<reference evidence="2 4" key="2">
    <citation type="submission" date="2020-02" db="EMBL/GenBank/DDBJ databases">
        <title>Genome sequence of Parvularcula flava strain NH6-79.</title>
        <authorList>
            <person name="Abdul Karim M.H."/>
            <person name="Lam M.Q."/>
            <person name="Chen S.J."/>
            <person name="Yahya A."/>
            <person name="Shahir S."/>
            <person name="Shamsir M.S."/>
            <person name="Chong C.S."/>
        </authorList>
    </citation>
    <scope>NUCLEOTIDE SEQUENCE [LARGE SCALE GENOMIC DNA]</scope>
    <source>
        <strain evidence="2 4">NH6-79</strain>
    </source>
</reference>
<dbReference type="EMBL" id="VCJR02000002">
    <property type="protein sequence ID" value="NHK28362.1"/>
    <property type="molecule type" value="Genomic_DNA"/>
</dbReference>
<dbReference type="RefSeq" id="WP_155140302.1">
    <property type="nucleotide sequence ID" value="NZ_BMGZ01000002.1"/>
</dbReference>
<dbReference type="PROSITE" id="PS51257">
    <property type="entry name" value="PROKAR_LIPOPROTEIN"/>
    <property type="match status" value="1"/>
</dbReference>
<evidence type="ECO:0000313" key="2">
    <source>
        <dbReference type="EMBL" id="NHK28362.1"/>
    </source>
</evidence>
<dbReference type="InterPro" id="IPR004981">
    <property type="entry name" value="Trp_2_3_dOase"/>
</dbReference>
<reference evidence="1" key="1">
    <citation type="journal article" date="2014" name="Int. J. Syst. Evol. Microbiol.">
        <title>Complete genome sequence of Corynebacterium casei LMG S-19264T (=DSM 44701T), isolated from a smear-ripened cheese.</title>
        <authorList>
            <consortium name="US DOE Joint Genome Institute (JGI-PGF)"/>
            <person name="Walter F."/>
            <person name="Albersmeier A."/>
            <person name="Kalinowski J."/>
            <person name="Ruckert C."/>
        </authorList>
    </citation>
    <scope>NUCLEOTIDE SEQUENCE</scope>
    <source>
        <strain evidence="1">CGMCC 1.14984</strain>
    </source>
</reference>
<evidence type="ECO:0000313" key="4">
    <source>
        <dbReference type="Proteomes" id="UP000818603"/>
    </source>
</evidence>
<keyword evidence="4" id="KW-1185">Reference proteome</keyword>
<dbReference type="Proteomes" id="UP000621856">
    <property type="component" value="Unassembled WGS sequence"/>
</dbReference>
<sequence length="254" mass="29366">MNRDKYYEMIGGDGSLDYEIYLNTHSLLSCQKPYDGLANHDELQFQIVHQVEELWMKLMAFTLLEIDDYMDQRQSNRVLTLFKRVHLLQQHLISQIALLETMSPKEYQEIRLQLGNGSGQESPGFRTLLRMAPELWDTYERVYLTGDGKSVDDIYDGGYDHGDAYMVAEAMADFDELFQRFRYHHIQLIHRSIGLDAKSLKGRPVEILQNGLKSQFYPALWSVRGRMTDEWGASYGRERDALGKTSDGSGIKAH</sequence>
<dbReference type="AlphaFoldDB" id="A0A8J3EUU2"/>
<dbReference type="GO" id="GO:0020037">
    <property type="term" value="F:heme binding"/>
    <property type="evidence" value="ECO:0007669"/>
    <property type="project" value="InterPro"/>
</dbReference>
<comment type="caution">
    <text evidence="1">The sequence shown here is derived from an EMBL/GenBank/DDBJ whole genome shotgun (WGS) entry which is preliminary data.</text>
</comment>
<dbReference type="GO" id="GO:0004833">
    <property type="term" value="F:L-tryptophan 2,3-dioxygenase activity"/>
    <property type="evidence" value="ECO:0007669"/>
    <property type="project" value="InterPro"/>
</dbReference>
<dbReference type="SUPFAM" id="SSF140959">
    <property type="entry name" value="Indolic compounds 2,3-dioxygenase-like"/>
    <property type="match status" value="1"/>
</dbReference>
<evidence type="ECO:0000313" key="3">
    <source>
        <dbReference type="Proteomes" id="UP000621856"/>
    </source>
</evidence>
<dbReference type="PANTHER" id="PTHR10138">
    <property type="entry name" value="TRYPTOPHAN 2,3-DIOXYGENASE"/>
    <property type="match status" value="1"/>
</dbReference>
<reference evidence="1" key="3">
    <citation type="submission" date="2020-09" db="EMBL/GenBank/DDBJ databases">
        <authorList>
            <person name="Sun Q."/>
            <person name="Zhou Y."/>
        </authorList>
    </citation>
    <scope>NUCLEOTIDE SEQUENCE</scope>
    <source>
        <strain evidence="1">CGMCC 1.14984</strain>
    </source>
</reference>
<dbReference type="InterPro" id="IPR037217">
    <property type="entry name" value="Trp/Indoleamine_2_3_dOase-like"/>
</dbReference>
<dbReference type="GO" id="GO:0019442">
    <property type="term" value="P:L-tryptophan catabolic process to acetyl-CoA"/>
    <property type="evidence" value="ECO:0007669"/>
    <property type="project" value="TreeGrafter"/>
</dbReference>
<accession>A0A8J3EUU2</accession>
<dbReference type="Proteomes" id="UP000818603">
    <property type="component" value="Unassembled WGS sequence"/>
</dbReference>
<dbReference type="Pfam" id="PF03301">
    <property type="entry name" value="Trp_dioxygenase"/>
    <property type="match status" value="1"/>
</dbReference>
<dbReference type="EMBL" id="BMGZ01000002">
    <property type="protein sequence ID" value="GGH98247.1"/>
    <property type="molecule type" value="Genomic_DNA"/>
</dbReference>
<proteinExistence type="predicted"/>
<dbReference type="GO" id="GO:0019441">
    <property type="term" value="P:L-tryptophan catabolic process to kynurenine"/>
    <property type="evidence" value="ECO:0007669"/>
    <property type="project" value="InterPro"/>
</dbReference>
<evidence type="ECO:0000313" key="1">
    <source>
        <dbReference type="EMBL" id="GGH98247.1"/>
    </source>
</evidence>
<dbReference type="GO" id="GO:0046872">
    <property type="term" value="F:metal ion binding"/>
    <property type="evidence" value="ECO:0007669"/>
    <property type="project" value="InterPro"/>
</dbReference>
<protein>
    <submittedName>
        <fullName evidence="1">Tryptophan 2,3-dioxygenase</fullName>
    </submittedName>
</protein>
<dbReference type="PANTHER" id="PTHR10138:SF0">
    <property type="entry name" value="TRYPTOPHAN 2,3-DIOXYGENASE"/>
    <property type="match status" value="1"/>
</dbReference>
<name>A0A8J3EUU2_9PROT</name>
<dbReference type="Gene3D" id="1.20.58.480">
    <property type="match status" value="2"/>
</dbReference>
<gene>
    <name evidence="1" type="primary">kynA</name>
    <name evidence="2" type="ORF">FF098_010640</name>
    <name evidence="1" type="ORF">GCM10011355_21390</name>
</gene>